<dbReference type="STRING" id="1149755.A0A2J6RVU5"/>
<gene>
    <name evidence="5" type="ORF">L207DRAFT_581282</name>
</gene>
<protein>
    <recommendedName>
        <fullName evidence="2">RecQ-mediated genome instability protein 1</fullName>
    </recommendedName>
</protein>
<evidence type="ECO:0000256" key="1">
    <source>
        <dbReference type="ARBA" id="ARBA00006395"/>
    </source>
</evidence>
<name>A0A2J6RVU5_HYAVF</name>
<feature type="compositionally biased region" description="Basic and acidic residues" evidence="3">
    <location>
        <begin position="242"/>
        <end position="254"/>
    </location>
</feature>
<dbReference type="GO" id="GO:0000712">
    <property type="term" value="P:resolution of meiotic recombination intermediates"/>
    <property type="evidence" value="ECO:0007669"/>
    <property type="project" value="TreeGrafter"/>
</dbReference>
<evidence type="ECO:0000256" key="2">
    <source>
        <dbReference type="ARBA" id="ARBA00018987"/>
    </source>
</evidence>
<evidence type="ECO:0000256" key="3">
    <source>
        <dbReference type="SAM" id="MobiDB-lite"/>
    </source>
</evidence>
<sequence length="263" mass="28729">MANPPTLAQLTHSLTTQGLPTPHPSFLTPILTIGIQKKTPLAGVTATAKLRLLCADLCLPGILASTPPPSVLPANITDVKLAARKLDRDVVVQVLDVEDIGKSKWEQIELLESERKGETVKGREIIRVVPNEENQQPSSAATQSIGTQAAGNAGQGGKEGPYKLLMQDCKGNRVYGFELTKVAEIGYPPGMRIGCKILLKRGSQVARGMVLLEPERTVVLGGKIEELDKAWREGWEQRLREQVDKEARERRQGNGDEDLMDEN</sequence>
<dbReference type="Proteomes" id="UP000235786">
    <property type="component" value="Unassembled WGS sequence"/>
</dbReference>
<feature type="region of interest" description="Disordered" evidence="3">
    <location>
        <begin position="130"/>
        <end position="158"/>
    </location>
</feature>
<organism evidence="5 6">
    <name type="scientific">Hyaloscypha variabilis (strain UAMH 11265 / GT02V1 / F)</name>
    <name type="common">Meliniomyces variabilis</name>
    <dbReference type="NCBI Taxonomy" id="1149755"/>
    <lineage>
        <taxon>Eukaryota</taxon>
        <taxon>Fungi</taxon>
        <taxon>Dikarya</taxon>
        <taxon>Ascomycota</taxon>
        <taxon>Pezizomycotina</taxon>
        <taxon>Leotiomycetes</taxon>
        <taxon>Helotiales</taxon>
        <taxon>Hyaloscyphaceae</taxon>
        <taxon>Hyaloscypha</taxon>
        <taxon>Hyaloscypha variabilis</taxon>
    </lineage>
</organism>
<dbReference type="InterPro" id="IPR042470">
    <property type="entry name" value="RMI1_N_C_sf"/>
</dbReference>
<dbReference type="OrthoDB" id="341511at2759"/>
<feature type="compositionally biased region" description="Polar residues" evidence="3">
    <location>
        <begin position="132"/>
        <end position="145"/>
    </location>
</feature>
<dbReference type="Pfam" id="PF08585">
    <property type="entry name" value="RMI1_N_C"/>
    <property type="match status" value="1"/>
</dbReference>
<evidence type="ECO:0000259" key="4">
    <source>
        <dbReference type="Pfam" id="PF08585"/>
    </source>
</evidence>
<dbReference type="Gene3D" id="2.40.50.770">
    <property type="entry name" value="RecQ-mediated genome instability protein Rmi1, C-terminal domain"/>
    <property type="match status" value="1"/>
</dbReference>
<feature type="domain" description="RecQ mediated genome instability protein 1 OB-fold" evidence="4">
    <location>
        <begin position="72"/>
        <end position="234"/>
    </location>
</feature>
<comment type="similarity">
    <text evidence="1">Belongs to the RMI1 family.</text>
</comment>
<dbReference type="EMBL" id="KZ613943">
    <property type="protein sequence ID" value="PMD42626.1"/>
    <property type="molecule type" value="Genomic_DNA"/>
</dbReference>
<reference evidence="5 6" key="1">
    <citation type="submission" date="2016-04" db="EMBL/GenBank/DDBJ databases">
        <title>A degradative enzymes factory behind the ericoid mycorrhizal symbiosis.</title>
        <authorList>
            <consortium name="DOE Joint Genome Institute"/>
            <person name="Martino E."/>
            <person name="Morin E."/>
            <person name="Grelet G."/>
            <person name="Kuo A."/>
            <person name="Kohler A."/>
            <person name="Daghino S."/>
            <person name="Barry K."/>
            <person name="Choi C."/>
            <person name="Cichocki N."/>
            <person name="Clum A."/>
            <person name="Copeland A."/>
            <person name="Hainaut M."/>
            <person name="Haridas S."/>
            <person name="Labutti K."/>
            <person name="Lindquist E."/>
            <person name="Lipzen A."/>
            <person name="Khouja H.-R."/>
            <person name="Murat C."/>
            <person name="Ohm R."/>
            <person name="Olson A."/>
            <person name="Spatafora J."/>
            <person name="Veneault-Fourrey C."/>
            <person name="Henrissat B."/>
            <person name="Grigoriev I."/>
            <person name="Martin F."/>
            <person name="Perotto S."/>
        </authorList>
    </citation>
    <scope>NUCLEOTIDE SEQUENCE [LARGE SCALE GENOMIC DNA]</scope>
    <source>
        <strain evidence="5 6">F</strain>
    </source>
</reference>
<evidence type="ECO:0000313" key="6">
    <source>
        <dbReference type="Proteomes" id="UP000235786"/>
    </source>
</evidence>
<accession>A0A2J6RVU5</accession>
<keyword evidence="6" id="KW-1185">Reference proteome</keyword>
<dbReference type="GO" id="GO:0000724">
    <property type="term" value="P:double-strand break repair via homologous recombination"/>
    <property type="evidence" value="ECO:0007669"/>
    <property type="project" value="TreeGrafter"/>
</dbReference>
<evidence type="ECO:0000313" key="5">
    <source>
        <dbReference type="EMBL" id="PMD42626.1"/>
    </source>
</evidence>
<proteinExistence type="inferred from homology"/>
<dbReference type="GO" id="GO:0016604">
    <property type="term" value="C:nuclear body"/>
    <property type="evidence" value="ECO:0007669"/>
    <property type="project" value="TreeGrafter"/>
</dbReference>
<feature type="region of interest" description="Disordered" evidence="3">
    <location>
        <begin position="242"/>
        <end position="263"/>
    </location>
</feature>
<dbReference type="SMART" id="SM01161">
    <property type="entry name" value="DUF1767"/>
    <property type="match status" value="1"/>
</dbReference>
<dbReference type="AlphaFoldDB" id="A0A2J6RVU5"/>
<dbReference type="PANTHER" id="PTHR14790">
    <property type="entry name" value="RECQ-MEDIATED GENOME INSTABILITY PROTEIN 1 RMI1"/>
    <property type="match status" value="1"/>
</dbReference>
<dbReference type="PANTHER" id="PTHR14790:SF15">
    <property type="entry name" value="RECQ-MEDIATED GENOME INSTABILITY PROTEIN 1"/>
    <property type="match status" value="1"/>
</dbReference>
<dbReference type="InterPro" id="IPR013894">
    <property type="entry name" value="RMI1_OB"/>
</dbReference>
<dbReference type="GO" id="GO:0031422">
    <property type="term" value="C:RecQ family helicase-topoisomerase III complex"/>
    <property type="evidence" value="ECO:0007669"/>
    <property type="project" value="TreeGrafter"/>
</dbReference>